<dbReference type="Proteomes" id="UP000050741">
    <property type="component" value="Unassembled WGS sequence"/>
</dbReference>
<feature type="region of interest" description="Disordered" evidence="1">
    <location>
        <begin position="45"/>
        <end position="74"/>
    </location>
</feature>
<evidence type="ECO:0000256" key="2">
    <source>
        <dbReference type="SAM" id="Phobius"/>
    </source>
</evidence>
<proteinExistence type="predicted"/>
<organism evidence="3 4">
    <name type="scientific">Globodera pallida</name>
    <name type="common">Potato cyst nematode worm</name>
    <name type="synonym">Heterodera pallida</name>
    <dbReference type="NCBI Taxonomy" id="36090"/>
    <lineage>
        <taxon>Eukaryota</taxon>
        <taxon>Metazoa</taxon>
        <taxon>Ecdysozoa</taxon>
        <taxon>Nematoda</taxon>
        <taxon>Chromadorea</taxon>
        <taxon>Rhabditida</taxon>
        <taxon>Tylenchina</taxon>
        <taxon>Tylenchomorpha</taxon>
        <taxon>Tylenchoidea</taxon>
        <taxon>Heteroderidae</taxon>
        <taxon>Heteroderinae</taxon>
        <taxon>Globodera</taxon>
    </lineage>
</organism>
<evidence type="ECO:0000313" key="3">
    <source>
        <dbReference type="Proteomes" id="UP000050741"/>
    </source>
</evidence>
<sequence>MHQHYQLHLQLHEVELQLGGALAPAMILLTRPFLLALVAGRGKARRGSASADVTGSVLPPVSRGGRRRGRRCRW</sequence>
<feature type="transmembrane region" description="Helical" evidence="2">
    <location>
        <begin position="20"/>
        <end position="40"/>
    </location>
</feature>
<reference evidence="4" key="3">
    <citation type="submission" date="2016-06" db="UniProtKB">
        <authorList>
            <consortium name="WormBaseParasite"/>
        </authorList>
    </citation>
    <scope>IDENTIFICATION</scope>
</reference>
<protein>
    <submittedName>
        <fullName evidence="4">Secreted protein</fullName>
    </submittedName>
</protein>
<dbReference type="WBParaSite" id="GPLIN_000124100">
    <property type="protein sequence ID" value="GPLIN_000124100"/>
    <property type="gene ID" value="GPLIN_000124100"/>
</dbReference>
<keyword evidence="3" id="KW-1185">Reference proteome</keyword>
<evidence type="ECO:0000256" key="1">
    <source>
        <dbReference type="SAM" id="MobiDB-lite"/>
    </source>
</evidence>
<evidence type="ECO:0000313" key="4">
    <source>
        <dbReference type="WBParaSite" id="GPLIN_000124100"/>
    </source>
</evidence>
<keyword evidence="2" id="KW-0812">Transmembrane</keyword>
<keyword evidence="2" id="KW-0472">Membrane</keyword>
<dbReference type="AlphaFoldDB" id="A0A183BKW0"/>
<reference evidence="3" key="1">
    <citation type="submission" date="2013-12" db="EMBL/GenBank/DDBJ databases">
        <authorList>
            <person name="Aslett M."/>
        </authorList>
    </citation>
    <scope>NUCLEOTIDE SEQUENCE [LARGE SCALE GENOMIC DNA]</scope>
    <source>
        <strain evidence="3">Lindley</strain>
    </source>
</reference>
<keyword evidence="2" id="KW-1133">Transmembrane helix</keyword>
<accession>A0A183BKW0</accession>
<name>A0A183BKW0_GLOPA</name>
<feature type="compositionally biased region" description="Basic residues" evidence="1">
    <location>
        <begin position="64"/>
        <end position="74"/>
    </location>
</feature>
<reference evidence="3" key="2">
    <citation type="submission" date="2014-05" db="EMBL/GenBank/DDBJ databases">
        <title>The genome and life-stage specific transcriptomes of Globodera pallida elucidate key aspects of plant parasitism by a cyst nematode.</title>
        <authorList>
            <person name="Cotton J.A."/>
            <person name="Lilley C.J."/>
            <person name="Jones L.M."/>
            <person name="Kikuchi T."/>
            <person name="Reid A.J."/>
            <person name="Thorpe P."/>
            <person name="Tsai I.J."/>
            <person name="Beasley H."/>
            <person name="Blok V."/>
            <person name="Cock P.J.A."/>
            <person name="Van den Akker S.E."/>
            <person name="Holroyd N."/>
            <person name="Hunt M."/>
            <person name="Mantelin S."/>
            <person name="Naghra H."/>
            <person name="Pain A."/>
            <person name="Palomares-Rius J.E."/>
            <person name="Zarowiecki M."/>
            <person name="Berriman M."/>
            <person name="Jones J.T."/>
            <person name="Urwin P.E."/>
        </authorList>
    </citation>
    <scope>NUCLEOTIDE SEQUENCE [LARGE SCALE GENOMIC DNA]</scope>
    <source>
        <strain evidence="3">Lindley</strain>
    </source>
</reference>